<reference evidence="1" key="1">
    <citation type="submission" date="2020-12" db="EMBL/GenBank/DDBJ databases">
        <title>Metabolic potential, ecology and presence of endohyphal bacteria is reflected in genomic diversity of Mucoromycotina.</title>
        <authorList>
            <person name="Muszewska A."/>
            <person name="Okrasinska A."/>
            <person name="Steczkiewicz K."/>
            <person name="Drgas O."/>
            <person name="Orlowska M."/>
            <person name="Perlinska-Lenart U."/>
            <person name="Aleksandrzak-Piekarczyk T."/>
            <person name="Szatraj K."/>
            <person name="Zielenkiewicz U."/>
            <person name="Pilsyk S."/>
            <person name="Malc E."/>
            <person name="Mieczkowski P."/>
            <person name="Kruszewska J.S."/>
            <person name="Biernat P."/>
            <person name="Pawlowska J."/>
        </authorList>
    </citation>
    <scope>NUCLEOTIDE SEQUENCE</scope>
    <source>
        <strain evidence="1">CBS 226.32</strain>
    </source>
</reference>
<proteinExistence type="predicted"/>
<dbReference type="AlphaFoldDB" id="A0A8H7QFB3"/>
<feature type="non-terminal residue" evidence="1">
    <location>
        <position position="1"/>
    </location>
</feature>
<evidence type="ECO:0000313" key="1">
    <source>
        <dbReference type="EMBL" id="KAG2191433.1"/>
    </source>
</evidence>
<protein>
    <submittedName>
        <fullName evidence="1">Uncharacterized protein</fullName>
    </submittedName>
</protein>
<sequence length="249" mass="28287">LLNLDVPIHTSPLLSDSERKANIDTYPPMAHLEYKAPATIPTAGRLMIRGQHYEDNSLKHLQHLLPAVFRPLDILCHELVSTEFRNPNLERYCSMLRDVRKLLLHVCSAMNQNRNNVALRAINPSFFLKADSTTNYTLPLEEFQQTLIQQTAARKAIRETIVNRRNRRRTTSGNSGASGIFLNGSEQQFFRVDPPSQQDDFNNINFNTNNNTNYNNNTSSPSQFKSFRKVQQCESASLSFSLSASTISN</sequence>
<dbReference type="OrthoDB" id="2286148at2759"/>
<comment type="caution">
    <text evidence="1">The sequence shown here is derived from an EMBL/GenBank/DDBJ whole genome shotgun (WGS) entry which is preliminary data.</text>
</comment>
<keyword evidence="2" id="KW-1185">Reference proteome</keyword>
<dbReference type="Proteomes" id="UP000650833">
    <property type="component" value="Unassembled WGS sequence"/>
</dbReference>
<dbReference type="EMBL" id="JAEPRC010000825">
    <property type="protein sequence ID" value="KAG2191433.1"/>
    <property type="molecule type" value="Genomic_DNA"/>
</dbReference>
<accession>A0A8H7QFB3</accession>
<evidence type="ECO:0000313" key="2">
    <source>
        <dbReference type="Proteomes" id="UP000650833"/>
    </source>
</evidence>
<name>A0A8H7QFB3_9FUNG</name>
<gene>
    <name evidence="1" type="ORF">INT46_010041</name>
</gene>
<organism evidence="1 2">
    <name type="scientific">Mucor plumbeus</name>
    <dbReference type="NCBI Taxonomy" id="97098"/>
    <lineage>
        <taxon>Eukaryota</taxon>
        <taxon>Fungi</taxon>
        <taxon>Fungi incertae sedis</taxon>
        <taxon>Mucoromycota</taxon>
        <taxon>Mucoromycotina</taxon>
        <taxon>Mucoromycetes</taxon>
        <taxon>Mucorales</taxon>
        <taxon>Mucorineae</taxon>
        <taxon>Mucoraceae</taxon>
        <taxon>Mucor</taxon>
    </lineage>
</organism>